<dbReference type="RefSeq" id="WP_012581201.1">
    <property type="nucleotide sequence ID" value="NC_017537.1"/>
</dbReference>
<dbReference type="NCBIfam" id="TIGR00543">
    <property type="entry name" value="isochor_syn"/>
    <property type="match status" value="1"/>
</dbReference>
<proteinExistence type="inferred from homology"/>
<dbReference type="Proteomes" id="UP000000486">
    <property type="component" value="Chromosome"/>
</dbReference>
<reference evidence="7 8" key="1">
    <citation type="journal article" date="2011" name="J. Bacteriol.">
        <title>Genome sequence of the nonpathogenic Listeria monocytogenes serovar 4a strain M7.</title>
        <authorList>
            <person name="Chen J."/>
            <person name="Xia Y."/>
            <person name="Cheng C."/>
            <person name="Fang C."/>
            <person name="Shan Y."/>
            <person name="Jin G."/>
            <person name="Fang W."/>
        </authorList>
    </citation>
    <scope>NUCLEOTIDE SEQUENCE [LARGE SCALE GENOMIC DNA]</scope>
    <source>
        <strain evidence="7 8">M7</strain>
    </source>
</reference>
<dbReference type="GO" id="GO:0009697">
    <property type="term" value="P:salicylic acid biosynthetic process"/>
    <property type="evidence" value="ECO:0007669"/>
    <property type="project" value="TreeGrafter"/>
</dbReference>
<evidence type="ECO:0000256" key="5">
    <source>
        <dbReference type="ARBA" id="ARBA00041564"/>
    </source>
</evidence>
<dbReference type="Pfam" id="PF00425">
    <property type="entry name" value="Chorismate_bind"/>
    <property type="match status" value="1"/>
</dbReference>
<evidence type="ECO:0000256" key="2">
    <source>
        <dbReference type="ARBA" id="ARBA00005297"/>
    </source>
</evidence>
<keyword evidence="4" id="KW-0413">Isomerase</keyword>
<evidence type="ECO:0000256" key="4">
    <source>
        <dbReference type="ARBA" id="ARBA00023235"/>
    </source>
</evidence>
<dbReference type="InterPro" id="IPR015890">
    <property type="entry name" value="Chorismate_C"/>
</dbReference>
<dbReference type="EMBL" id="CP002816">
    <property type="protein sequence ID" value="AEH92770.1"/>
    <property type="molecule type" value="Genomic_DNA"/>
</dbReference>
<dbReference type="KEGG" id="lmq:LMM7_1765"/>
<evidence type="ECO:0000313" key="8">
    <source>
        <dbReference type="Proteomes" id="UP000000486"/>
    </source>
</evidence>
<dbReference type="FunFam" id="3.60.120.10:FF:000017">
    <property type="entry name" value="Isochorismate synthase"/>
    <property type="match status" value="1"/>
</dbReference>
<dbReference type="AlphaFoldDB" id="A0A0E0UXS2"/>
<dbReference type="Gene3D" id="3.60.120.10">
    <property type="entry name" value="Anthranilate synthase"/>
    <property type="match status" value="1"/>
</dbReference>
<evidence type="ECO:0000256" key="1">
    <source>
        <dbReference type="ARBA" id="ARBA00000799"/>
    </source>
</evidence>
<dbReference type="InterPro" id="IPR005801">
    <property type="entry name" value="ADC_synthase"/>
</dbReference>
<name>A0A0E0UXS2_LISMM</name>
<protein>
    <recommendedName>
        <fullName evidence="3">isochorismate synthase</fullName>
        <ecNumber evidence="3">5.4.4.2</ecNumber>
    </recommendedName>
    <alternativeName>
        <fullName evidence="5">Isochorismate mutase</fullName>
    </alternativeName>
</protein>
<comment type="similarity">
    <text evidence="2">Belongs to the isochorismate synthase family.</text>
</comment>
<comment type="catalytic activity">
    <reaction evidence="1">
        <text>chorismate = isochorismate</text>
        <dbReference type="Rhea" id="RHEA:18985"/>
        <dbReference type="ChEBI" id="CHEBI:29748"/>
        <dbReference type="ChEBI" id="CHEBI:29780"/>
        <dbReference type="EC" id="5.4.4.2"/>
    </reaction>
</comment>
<sequence length="462" mass="51711">MNTKLPLDLFNQAKRSASQDQPALFSWVTELDELVSPVKLFKKAGTAFKGERFFWQNPEMTLTMTGFGVTKQFLAEKKKDAFLGLQEKIEKRLRTSVTNATIDATGPVYFGGFAFDPERDTEKEWQSFKDGLFYLPLFMLTNKDGKSYLTVNLSIYSDDTESKLEAVFNQWQKIIHQEVNEAEMALLTDFKEIGKDHFLETASEIIDMINHSEDVKKVVLARRMGLRFQRQVDSAIILENMLATQENSYFFLIEKGTGVFFGATPERLLAVNGDEIHSSCVAGSTERGTTEEADEALGNALLKDAKNLREHSYVVQMMEETLKPFTTGLSLSSQPVLLKNRDIQHLYMNITAKKKPDVSMLEMVKALHPTPALGGLPQKMGLAIIRMKEEMDRGFYGAPIGWVDLKGSGEFAVAIRSGLIVDSQGLIYAGCGIVGDSVPKEELQETAVKFQPMLRVLGGIKK</sequence>
<dbReference type="PANTHER" id="PTHR42839">
    <property type="entry name" value="ISOCHORISMATE SYNTHASE ENTC"/>
    <property type="match status" value="1"/>
</dbReference>
<organism evidence="7 8">
    <name type="scientific">Listeria monocytogenes serotype 4a (strain M7)</name>
    <dbReference type="NCBI Taxonomy" id="1030009"/>
    <lineage>
        <taxon>Bacteria</taxon>
        <taxon>Bacillati</taxon>
        <taxon>Bacillota</taxon>
        <taxon>Bacilli</taxon>
        <taxon>Bacillales</taxon>
        <taxon>Listeriaceae</taxon>
        <taxon>Listeria</taxon>
    </lineage>
</organism>
<dbReference type="PANTHER" id="PTHR42839:SF1">
    <property type="entry name" value="ISOCHORISMATE SYNTHASE MENF"/>
    <property type="match status" value="1"/>
</dbReference>
<dbReference type="PATRIC" id="fig|1030009.3.peg.1754"/>
<dbReference type="InterPro" id="IPR004561">
    <property type="entry name" value="IsoChor_synthase"/>
</dbReference>
<gene>
    <name evidence="7" type="primary">menF</name>
    <name evidence="7" type="ordered locus">LMM7_1765</name>
</gene>
<dbReference type="EC" id="5.4.4.2" evidence="3"/>
<evidence type="ECO:0000256" key="3">
    <source>
        <dbReference type="ARBA" id="ARBA00012824"/>
    </source>
</evidence>
<evidence type="ECO:0000313" key="7">
    <source>
        <dbReference type="EMBL" id="AEH92770.1"/>
    </source>
</evidence>
<dbReference type="SUPFAM" id="SSF56322">
    <property type="entry name" value="ADC synthase"/>
    <property type="match status" value="1"/>
</dbReference>
<accession>A0A0E0UXS2</accession>
<feature type="domain" description="Chorismate-utilising enzyme C-terminal" evidence="6">
    <location>
        <begin position="195"/>
        <end position="449"/>
    </location>
</feature>
<dbReference type="HOGENOM" id="CLU_006493_8_4_9"/>
<evidence type="ECO:0000259" key="6">
    <source>
        <dbReference type="Pfam" id="PF00425"/>
    </source>
</evidence>
<dbReference type="GO" id="GO:0008909">
    <property type="term" value="F:isochorismate synthase activity"/>
    <property type="evidence" value="ECO:0007669"/>
    <property type="project" value="UniProtKB-EC"/>
</dbReference>